<dbReference type="Proteomes" id="UP000233517">
    <property type="component" value="Unassembled WGS sequence"/>
</dbReference>
<organism evidence="1 2">
    <name type="scientific">Candidatus Falkowbacteria bacterium HGW-Falkowbacteria-1</name>
    <dbReference type="NCBI Taxonomy" id="2013768"/>
    <lineage>
        <taxon>Bacteria</taxon>
        <taxon>Candidatus Falkowiibacteriota</taxon>
    </lineage>
</organism>
<dbReference type="EMBL" id="PHAI01000001">
    <property type="protein sequence ID" value="PKM91608.1"/>
    <property type="molecule type" value="Genomic_DNA"/>
</dbReference>
<reference evidence="1 2" key="1">
    <citation type="journal article" date="2017" name="ISME J.">
        <title>Potential for microbial H2 and metal transformations associated with novel bacteria and archaea in deep terrestrial subsurface sediments.</title>
        <authorList>
            <person name="Hernsdorf A.W."/>
            <person name="Amano Y."/>
            <person name="Miyakawa K."/>
            <person name="Ise K."/>
            <person name="Suzuki Y."/>
            <person name="Anantharaman K."/>
            <person name="Probst A."/>
            <person name="Burstein D."/>
            <person name="Thomas B.C."/>
            <person name="Banfield J.F."/>
        </authorList>
    </citation>
    <scope>NUCLEOTIDE SEQUENCE [LARGE SCALE GENOMIC DNA]</scope>
    <source>
        <strain evidence="1">HGW-Falkowbacteria-1</strain>
    </source>
</reference>
<gene>
    <name evidence="1" type="ORF">CVU82_00120</name>
</gene>
<accession>A0A2N2EA99</accession>
<evidence type="ECO:0008006" key="3">
    <source>
        <dbReference type="Google" id="ProtNLM"/>
    </source>
</evidence>
<comment type="caution">
    <text evidence="1">The sequence shown here is derived from an EMBL/GenBank/DDBJ whole genome shotgun (WGS) entry which is preliminary data.</text>
</comment>
<dbReference type="AlphaFoldDB" id="A0A2N2EA99"/>
<evidence type="ECO:0000313" key="1">
    <source>
        <dbReference type="EMBL" id="PKM91608.1"/>
    </source>
</evidence>
<proteinExistence type="predicted"/>
<sequence>MEIIFKLVEIRGDKIVLESENNGEQIIWSKNSAPLGLLKGDLLNFLISKGGSVENKDKKQAKDILNEILNVE</sequence>
<protein>
    <recommendedName>
        <fullName evidence="3">DUF3006 domain-containing protein</fullName>
    </recommendedName>
</protein>
<name>A0A2N2EA99_9BACT</name>
<evidence type="ECO:0000313" key="2">
    <source>
        <dbReference type="Proteomes" id="UP000233517"/>
    </source>
</evidence>